<reference evidence="4" key="1">
    <citation type="submission" date="2016-10" db="EMBL/GenBank/DDBJ databases">
        <authorList>
            <person name="Varghese N."/>
            <person name="Submissions S."/>
        </authorList>
    </citation>
    <scope>NUCLEOTIDE SEQUENCE [LARGE SCALE GENOMIC DNA]</scope>
    <source>
        <strain evidence="4">CGMCC 1.6775</strain>
    </source>
</reference>
<gene>
    <name evidence="3" type="ORF">SAMN04487961_3335</name>
</gene>
<dbReference type="EMBL" id="FOUR01000010">
    <property type="protein sequence ID" value="SFN54643.1"/>
    <property type="molecule type" value="Genomic_DNA"/>
</dbReference>
<dbReference type="AlphaFoldDB" id="A0A1I4ZWY6"/>
<name>A0A1I4ZWY6_9GAMM</name>
<proteinExistence type="predicted"/>
<feature type="signal peptide" evidence="2">
    <location>
        <begin position="1"/>
        <end position="22"/>
    </location>
</feature>
<keyword evidence="2" id="KW-0732">Signal</keyword>
<keyword evidence="4" id="KW-1185">Reference proteome</keyword>
<evidence type="ECO:0000313" key="3">
    <source>
        <dbReference type="EMBL" id="SFN54643.1"/>
    </source>
</evidence>
<protein>
    <submittedName>
        <fullName evidence="3">Uncharacterized protein</fullName>
    </submittedName>
</protein>
<dbReference type="Proteomes" id="UP000199339">
    <property type="component" value="Unassembled WGS sequence"/>
</dbReference>
<organism evidence="3 4">
    <name type="scientific">Marinobacter pelagius</name>
    <dbReference type="NCBI Taxonomy" id="379482"/>
    <lineage>
        <taxon>Bacteria</taxon>
        <taxon>Pseudomonadati</taxon>
        <taxon>Pseudomonadota</taxon>
        <taxon>Gammaproteobacteria</taxon>
        <taxon>Pseudomonadales</taxon>
        <taxon>Marinobacteraceae</taxon>
        <taxon>Marinobacter</taxon>
    </lineage>
</organism>
<feature type="compositionally biased region" description="Low complexity" evidence="1">
    <location>
        <begin position="42"/>
        <end position="53"/>
    </location>
</feature>
<accession>A0A1I4ZWY6</accession>
<evidence type="ECO:0000256" key="1">
    <source>
        <dbReference type="SAM" id="MobiDB-lite"/>
    </source>
</evidence>
<dbReference type="PROSITE" id="PS51257">
    <property type="entry name" value="PROKAR_LIPOPROTEIN"/>
    <property type="match status" value="1"/>
</dbReference>
<evidence type="ECO:0000313" key="4">
    <source>
        <dbReference type="Proteomes" id="UP000199339"/>
    </source>
</evidence>
<sequence length="646" mass="68936">MFEKKKLLLAILTASLTAGMTACGGGSSSSSSNDTANIEEQPPTTDDTSTTISVGSETGRFVDSAVDGIEYETSAGYKGITNSNGEFNYNDGETVSFKLGTINFGSVNAKGLVTPVDLAANDPAKTANIARVLQTLDDDGIPDNGITITREARDKAANQNPTDVATADLESVKNIILSVASKNTVAPTDLVTEAAAKSHLEETLAAENPVTSCGTGTTPVTSEHLVYKTYGFIRSEANDKEINLMSFGAAGDTITEFHNDMGFSEKKTGSTWNIPTAGSLQFTDNGVTETFTACAVESTDGSPYYLILEGVDNSTLKLYSTKPFTQPDSTQSYLLATVTKSSDGTLSETKNDILTIDSEMSAEFLSDVGMTNATITNGALEVPDERGQADTSTDELHLLSAQGKRIGIYLDFDSLGNLLNVGTATSISQANPVITESFAGKALVARNEEKEETVILVYKASGTVYDYHNDAYESDGTQVASVYESQWAVNDATGELTETETVEYRDADGQVIGTEEFSDTFRVFESANSMYFPERTEFGTAIEVRRASKTQPISDADFVGTFNVKIPTENTVDNELIINSSNACTYSGVACDWSIDTSGKATLDFGAGETATAQIWQLAGSFDEFAFLITHSDDSTDIEVGFMTRK</sequence>
<evidence type="ECO:0000256" key="2">
    <source>
        <dbReference type="SAM" id="SignalP"/>
    </source>
</evidence>
<feature type="region of interest" description="Disordered" evidence="1">
    <location>
        <begin position="23"/>
        <end position="54"/>
    </location>
</feature>
<feature type="chain" id="PRO_5011739557" evidence="2">
    <location>
        <begin position="23"/>
        <end position="646"/>
    </location>
</feature>